<keyword evidence="4" id="KW-1185">Reference proteome</keyword>
<evidence type="ECO:0000313" key="3">
    <source>
        <dbReference type="EMBL" id="GFH49861.1"/>
    </source>
</evidence>
<proteinExistence type="predicted"/>
<dbReference type="Gene3D" id="3.30.900.10">
    <property type="entry name" value="HORMA domain"/>
    <property type="match status" value="1"/>
</dbReference>
<evidence type="ECO:0000313" key="4">
    <source>
        <dbReference type="Proteomes" id="UP001054902"/>
    </source>
</evidence>
<sequence>MKAASTKTRVRQSVTQEQATAQAIGFLHNTIQHGLATICHSRNIFPESYFHNAATSQNETDFAIFRNDVDSLKSCNDGNQGSSQDSIEKLHPTENPDLPLLSPLTQFDFTQTQACSTNEHDNTQDTSIHHELTERQHAVMKAELKLLRHWLDGLYDVLKQDESRSNLERIIFAIHHLPLDEGESESCESYSFDVTAMQSSTQQGSFSKRDMELQFQKLFCNLQSYMSISSNGNESITGQKVDHFQRYLTFRLEFKQGTVLPHHLDPNESINRQCCTLFQDCQSTVKAQMKGLEQTTLGNVSTRSCLGIGLEVNAFTKVDEHLTETQSGFAHTIQGDASIERKRRYSESSSPSSSSCKRSKSSSIHSQHSSQSHSSAASNEETLEQKSILSKNSQIEIESVQHTQDPTIASSENIIPNGSLGYALPLPPPNVQNDDEYKANVKLVPCKVLDHRMKNSNLQYKVLFTDHSLLKRKQWITDTKVFPREIIVESIIAEVETVDSNMFSSLDQVIDYVLDKLPAISPATIKKVVEDNFEFQEEEKVLMEDNALRRNESETGAFFYFYAMNPITVVL</sequence>
<reference evidence="3 4" key="1">
    <citation type="journal article" date="2021" name="Sci. Rep.">
        <title>The genome of the diatom Chaetoceros tenuissimus carries an ancient integrated fragment of an extant virus.</title>
        <authorList>
            <person name="Hongo Y."/>
            <person name="Kimura K."/>
            <person name="Takaki Y."/>
            <person name="Yoshida Y."/>
            <person name="Baba S."/>
            <person name="Kobayashi G."/>
            <person name="Nagasaki K."/>
            <person name="Hano T."/>
            <person name="Tomaru Y."/>
        </authorList>
    </citation>
    <scope>NUCLEOTIDE SEQUENCE [LARGE SCALE GENOMIC DNA]</scope>
    <source>
        <strain evidence="3 4">NIES-3715</strain>
    </source>
</reference>
<feature type="compositionally biased region" description="Polar residues" evidence="1">
    <location>
        <begin position="75"/>
        <end position="85"/>
    </location>
</feature>
<feature type="compositionally biased region" description="Low complexity" evidence="1">
    <location>
        <begin position="347"/>
        <end position="378"/>
    </location>
</feature>
<dbReference type="Pfam" id="PF02301">
    <property type="entry name" value="HORMA"/>
    <property type="match status" value="1"/>
</dbReference>
<dbReference type="Proteomes" id="UP001054902">
    <property type="component" value="Unassembled WGS sequence"/>
</dbReference>
<dbReference type="EMBL" id="BLLK01000038">
    <property type="protein sequence ID" value="GFH49861.1"/>
    <property type="molecule type" value="Genomic_DNA"/>
</dbReference>
<comment type="caution">
    <text evidence="3">The sequence shown here is derived from an EMBL/GenBank/DDBJ whole genome shotgun (WGS) entry which is preliminary data.</text>
</comment>
<accession>A0AAD3H4C7</accession>
<feature type="region of interest" description="Disordered" evidence="1">
    <location>
        <begin position="75"/>
        <end position="95"/>
    </location>
</feature>
<evidence type="ECO:0000256" key="1">
    <source>
        <dbReference type="SAM" id="MobiDB-lite"/>
    </source>
</evidence>
<organism evidence="3 4">
    <name type="scientific">Chaetoceros tenuissimus</name>
    <dbReference type="NCBI Taxonomy" id="426638"/>
    <lineage>
        <taxon>Eukaryota</taxon>
        <taxon>Sar</taxon>
        <taxon>Stramenopiles</taxon>
        <taxon>Ochrophyta</taxon>
        <taxon>Bacillariophyta</taxon>
        <taxon>Coscinodiscophyceae</taxon>
        <taxon>Chaetocerotophycidae</taxon>
        <taxon>Chaetocerotales</taxon>
        <taxon>Chaetocerotaceae</taxon>
        <taxon>Chaetoceros</taxon>
    </lineage>
</organism>
<feature type="domain" description="HORMA" evidence="2">
    <location>
        <begin position="26"/>
        <end position="303"/>
    </location>
</feature>
<gene>
    <name evidence="3" type="ORF">CTEN210_06337</name>
</gene>
<feature type="region of interest" description="Disordered" evidence="1">
    <location>
        <begin position="333"/>
        <end position="385"/>
    </location>
</feature>
<dbReference type="InterPro" id="IPR003511">
    <property type="entry name" value="HORMA_dom"/>
</dbReference>
<protein>
    <recommendedName>
        <fullName evidence="2">HORMA domain-containing protein</fullName>
    </recommendedName>
</protein>
<dbReference type="InterPro" id="IPR036570">
    <property type="entry name" value="HORMA_dom_sf"/>
</dbReference>
<dbReference type="AlphaFoldDB" id="A0AAD3H4C7"/>
<evidence type="ECO:0000259" key="2">
    <source>
        <dbReference type="Pfam" id="PF02301"/>
    </source>
</evidence>
<name>A0AAD3H4C7_9STRA</name>